<gene>
    <name evidence="1" type="ORF">YP76_06805</name>
</gene>
<sequence length="89" mass="9681">MSDEPLPPACAPCRWGKGTCFPGPCLIYRATLSERYAKALQNIATEASDGLPEYTPQAMVSIAKQALKGQQAEIFDLRQSPQYHPGDLA</sequence>
<evidence type="ECO:0000313" key="1">
    <source>
        <dbReference type="EMBL" id="KKW92640.1"/>
    </source>
</evidence>
<dbReference type="Proteomes" id="UP000033874">
    <property type="component" value="Unassembled WGS sequence"/>
</dbReference>
<proteinExistence type="predicted"/>
<accession>A0A0M3AS10</accession>
<name>A0A0M3AS10_9SPHN</name>
<reference evidence="1 2" key="1">
    <citation type="submission" date="2015-04" db="EMBL/GenBank/DDBJ databases">
        <title>Genome sequence of aromatic hydrocarbons-degrading Sphingobium chungbukense DJ77.</title>
        <authorList>
            <person name="Kim Y.-C."/>
            <person name="Chae J.-C."/>
        </authorList>
    </citation>
    <scope>NUCLEOTIDE SEQUENCE [LARGE SCALE GENOMIC DNA]</scope>
    <source>
        <strain evidence="1 2">DJ77</strain>
    </source>
</reference>
<dbReference type="STRING" id="56193.YP76_06805"/>
<evidence type="ECO:0000313" key="2">
    <source>
        <dbReference type="Proteomes" id="UP000033874"/>
    </source>
</evidence>
<protein>
    <submittedName>
        <fullName evidence="1">Uncharacterized protein</fullName>
    </submittedName>
</protein>
<dbReference type="EMBL" id="LBIC01000003">
    <property type="protein sequence ID" value="KKW92640.1"/>
    <property type="molecule type" value="Genomic_DNA"/>
</dbReference>
<organism evidence="1 2">
    <name type="scientific">Sphingobium chungbukense</name>
    <dbReference type="NCBI Taxonomy" id="56193"/>
    <lineage>
        <taxon>Bacteria</taxon>
        <taxon>Pseudomonadati</taxon>
        <taxon>Pseudomonadota</taxon>
        <taxon>Alphaproteobacteria</taxon>
        <taxon>Sphingomonadales</taxon>
        <taxon>Sphingomonadaceae</taxon>
        <taxon>Sphingobium</taxon>
    </lineage>
</organism>
<comment type="caution">
    <text evidence="1">The sequence shown here is derived from an EMBL/GenBank/DDBJ whole genome shotgun (WGS) entry which is preliminary data.</text>
</comment>
<dbReference type="PATRIC" id="fig|56193.3.peg.1402"/>
<dbReference type="AlphaFoldDB" id="A0A0M3AS10"/>
<keyword evidence="2" id="KW-1185">Reference proteome</keyword>